<dbReference type="Proteomes" id="UP000765509">
    <property type="component" value="Unassembled WGS sequence"/>
</dbReference>
<feature type="compositionally biased region" description="Polar residues" evidence="1">
    <location>
        <begin position="103"/>
        <end position="124"/>
    </location>
</feature>
<feature type="region of interest" description="Disordered" evidence="1">
    <location>
        <begin position="103"/>
        <end position="157"/>
    </location>
</feature>
<accession>A0A9Q3GBH7</accession>
<reference evidence="2" key="1">
    <citation type="submission" date="2021-03" db="EMBL/GenBank/DDBJ databases">
        <title>Draft genome sequence of rust myrtle Austropuccinia psidii MF-1, a brazilian biotype.</title>
        <authorList>
            <person name="Quecine M.C."/>
            <person name="Pachon D.M.R."/>
            <person name="Bonatelli M.L."/>
            <person name="Correr F.H."/>
            <person name="Franceschini L.M."/>
            <person name="Leite T.F."/>
            <person name="Margarido G.R.A."/>
            <person name="Almeida C.A."/>
            <person name="Ferrarezi J.A."/>
            <person name="Labate C.A."/>
        </authorList>
    </citation>
    <scope>NUCLEOTIDE SEQUENCE</scope>
    <source>
        <strain evidence="2">MF-1</strain>
    </source>
</reference>
<keyword evidence="3" id="KW-1185">Reference proteome</keyword>
<proteinExistence type="predicted"/>
<name>A0A9Q3GBH7_9BASI</name>
<dbReference type="EMBL" id="AVOT02000165">
    <property type="protein sequence ID" value="MBW0461483.1"/>
    <property type="molecule type" value="Genomic_DNA"/>
</dbReference>
<organism evidence="2 3">
    <name type="scientific">Austropuccinia psidii MF-1</name>
    <dbReference type="NCBI Taxonomy" id="1389203"/>
    <lineage>
        <taxon>Eukaryota</taxon>
        <taxon>Fungi</taxon>
        <taxon>Dikarya</taxon>
        <taxon>Basidiomycota</taxon>
        <taxon>Pucciniomycotina</taxon>
        <taxon>Pucciniomycetes</taxon>
        <taxon>Pucciniales</taxon>
        <taxon>Sphaerophragmiaceae</taxon>
        <taxon>Austropuccinia</taxon>
    </lineage>
</organism>
<evidence type="ECO:0000313" key="2">
    <source>
        <dbReference type="EMBL" id="MBW0461483.1"/>
    </source>
</evidence>
<comment type="caution">
    <text evidence="2">The sequence shown here is derived from an EMBL/GenBank/DDBJ whole genome shotgun (WGS) entry which is preliminary data.</text>
</comment>
<protein>
    <submittedName>
        <fullName evidence="2">Uncharacterized protein</fullName>
    </submittedName>
</protein>
<evidence type="ECO:0000313" key="3">
    <source>
        <dbReference type="Proteomes" id="UP000765509"/>
    </source>
</evidence>
<evidence type="ECO:0000256" key="1">
    <source>
        <dbReference type="SAM" id="MobiDB-lite"/>
    </source>
</evidence>
<sequence>MLNFSLGKLLPHFYLCLQIVESHGQDDNLVEGSAHTTNLIQGLNFPSPQTFRLFDEGQLHASDLSLELSLGPSIQSTVPDTQLTPSNIQVLEFGQRIQRDNLQLPSHTHPKNNNLMVSGSSSVQPHFYENPASKALTSSSYNKKRKSRKLSSSNSWSRRVTDEQKNLLLRLAGVGSQTIVESLESNSRKDILRDAGFSFDEIYLYSLQEQGIQRQLKTFLSVGNEPKGSSSATQSKFGRLSAYTSPLKIALLRGKKLRGNKERHKRITQVLEAELYLGQIELNYHKESDKHKFKKLAIYIIRNLPRDGANNQWKKSISKKISRYIEKCTKITFALIRLISEAYHPPLIKKQDLISAQLESLEILEHIWILTFLKQGQEINDDFSLDLAQAIRKRFQSGHHTKELDLYPIVWHLTSVYMRLKLKGISGIKWDKKNEFSKTYKEFIGIRAKLIQERTIREVDEPWRLEHVVDGKLAAIN</sequence>
<dbReference type="AlphaFoldDB" id="A0A9Q3GBH7"/>
<gene>
    <name evidence="2" type="ORF">O181_001198</name>
</gene>